<dbReference type="AlphaFoldDB" id="A0A6L2K5T0"/>
<name>A0A6L2K5T0_TANCI</name>
<feature type="compositionally biased region" description="Polar residues" evidence="1">
    <location>
        <begin position="108"/>
        <end position="118"/>
    </location>
</feature>
<feature type="region of interest" description="Disordered" evidence="1">
    <location>
        <begin position="186"/>
        <end position="208"/>
    </location>
</feature>
<gene>
    <name evidence="2" type="ORF">Tci_016729</name>
</gene>
<feature type="region of interest" description="Disordered" evidence="1">
    <location>
        <begin position="48"/>
        <end position="155"/>
    </location>
</feature>
<protein>
    <submittedName>
        <fullName evidence="2">Uncharacterized protein</fullName>
    </submittedName>
</protein>
<sequence length="208" mass="22480">MIAYCLINKTKVDIGEIIYSDLVTKLTKGLSVSTSLPKSQGPEALGALFKKGQKPKSKKTPTETQVTPPTEPTEGSKKSHSVSSSNVPDPKIQRETYNSLPADKGLPSTASDEGTIKTTPLPEGTHRDKDSEGLKPLADIEPLTNPIVDPLGTGAKYQDSKTLQLKTFTDIQALLLFDDEIGHESENKEVFTAGEEMDEDSPPTDKEV</sequence>
<proteinExistence type="predicted"/>
<feature type="compositionally biased region" description="Basic and acidic residues" evidence="1">
    <location>
        <begin position="124"/>
        <end position="133"/>
    </location>
</feature>
<comment type="caution">
    <text evidence="2">The sequence shown here is derived from an EMBL/GenBank/DDBJ whole genome shotgun (WGS) entry which is preliminary data.</text>
</comment>
<dbReference type="EMBL" id="BKCJ010001889">
    <property type="protein sequence ID" value="GEU44751.1"/>
    <property type="molecule type" value="Genomic_DNA"/>
</dbReference>
<accession>A0A6L2K5T0</accession>
<organism evidence="2">
    <name type="scientific">Tanacetum cinerariifolium</name>
    <name type="common">Dalmatian daisy</name>
    <name type="synonym">Chrysanthemum cinerariifolium</name>
    <dbReference type="NCBI Taxonomy" id="118510"/>
    <lineage>
        <taxon>Eukaryota</taxon>
        <taxon>Viridiplantae</taxon>
        <taxon>Streptophyta</taxon>
        <taxon>Embryophyta</taxon>
        <taxon>Tracheophyta</taxon>
        <taxon>Spermatophyta</taxon>
        <taxon>Magnoliopsida</taxon>
        <taxon>eudicotyledons</taxon>
        <taxon>Gunneridae</taxon>
        <taxon>Pentapetalae</taxon>
        <taxon>asterids</taxon>
        <taxon>campanulids</taxon>
        <taxon>Asterales</taxon>
        <taxon>Asteraceae</taxon>
        <taxon>Asteroideae</taxon>
        <taxon>Anthemideae</taxon>
        <taxon>Anthemidinae</taxon>
        <taxon>Tanacetum</taxon>
    </lineage>
</organism>
<evidence type="ECO:0000313" key="2">
    <source>
        <dbReference type="EMBL" id="GEU44751.1"/>
    </source>
</evidence>
<reference evidence="2" key="1">
    <citation type="journal article" date="2019" name="Sci. Rep.">
        <title>Draft genome of Tanacetum cinerariifolium, the natural source of mosquito coil.</title>
        <authorList>
            <person name="Yamashiro T."/>
            <person name="Shiraishi A."/>
            <person name="Satake H."/>
            <person name="Nakayama K."/>
        </authorList>
    </citation>
    <scope>NUCLEOTIDE SEQUENCE</scope>
</reference>
<evidence type="ECO:0000256" key="1">
    <source>
        <dbReference type="SAM" id="MobiDB-lite"/>
    </source>
</evidence>